<dbReference type="UniPathway" id="UPA00034">
    <property type="reaction ID" value="UER00027"/>
</dbReference>
<dbReference type="PRINTS" id="PR01179">
    <property type="entry name" value="ODADCRBXLASE"/>
</dbReference>
<dbReference type="SUPFAM" id="SSF50621">
    <property type="entry name" value="Alanine racemase C-terminal domain-like"/>
    <property type="match status" value="1"/>
</dbReference>
<dbReference type="HAMAP" id="MF_02120">
    <property type="entry name" value="LysA"/>
    <property type="match status" value="1"/>
</dbReference>
<sequence length="421" mass="45831">MDHFLYRDGVLHAEDVSIQQIAADVGTPFYVYSAATLQRHIGLFNEALDWADHLVCFAVKSNSNLAVLKLIGEMGAGMDVVSGGEYRRAIAAGVPGERIVFSGVGKTREEMQLALTNGIRQFNLESEPEMRVLSKVATELGVIAPVTVRVNPDVDAKTHAKISTGKSENKFGIPIARAREVYAEIARLPGLKAVGIDVHIGSQLTELEPFREAYEKVAELTEALREDGHDITRLDLGGGLGIPYERSNDAPPLPIEYGQMVKETVGHLGCEIEIEPGRLVSGNAGIMVTSVIYVKEGEGQDFLIVDAAMNDLVRPAMYEAHHDIIPVVENAPGEDKSRYDIVGPICETGDTFAKGRDLDALAPDDLIAFRSAGAYGAVMASEYNSRPLIPEVLVMGDQYAVIRARPTYEEMLGRDTIPEWL</sequence>
<dbReference type="Pfam" id="PF00278">
    <property type="entry name" value="Orn_DAP_Arg_deC"/>
    <property type="match status" value="1"/>
</dbReference>
<dbReference type="PANTHER" id="PTHR43727">
    <property type="entry name" value="DIAMINOPIMELATE DECARBOXYLASE"/>
    <property type="match status" value="1"/>
</dbReference>
<feature type="domain" description="Orn/DAP/Arg decarboxylase 2 C-terminal" evidence="9">
    <location>
        <begin position="29"/>
        <end position="373"/>
    </location>
</feature>
<dbReference type="GO" id="GO:0030170">
    <property type="term" value="F:pyridoxal phosphate binding"/>
    <property type="evidence" value="ECO:0007669"/>
    <property type="project" value="UniProtKB-UniRule"/>
</dbReference>
<evidence type="ECO:0000313" key="11">
    <source>
        <dbReference type="EMBL" id="TQV70436.1"/>
    </source>
</evidence>
<dbReference type="EMBL" id="VICH01000001">
    <property type="protein sequence ID" value="TQV70436.1"/>
    <property type="molecule type" value="Genomic_DNA"/>
</dbReference>
<dbReference type="OrthoDB" id="9802241at2"/>
<dbReference type="InterPro" id="IPR022644">
    <property type="entry name" value="De-COase2_N"/>
</dbReference>
<dbReference type="Proteomes" id="UP000315816">
    <property type="component" value="Unassembled WGS sequence"/>
</dbReference>
<evidence type="ECO:0000256" key="5">
    <source>
        <dbReference type="HAMAP-Rule" id="MF_02120"/>
    </source>
</evidence>
<proteinExistence type="inferred from homology"/>
<comment type="function">
    <text evidence="5">Specifically catalyzes the decarboxylation of meso-diaminopimelate (meso-DAP) to L-lysine.</text>
</comment>
<dbReference type="InterPro" id="IPR022653">
    <property type="entry name" value="De-COase2_pyr-phos_BS"/>
</dbReference>
<accession>A0A545SZN7</accession>
<dbReference type="InterPro" id="IPR002986">
    <property type="entry name" value="DAP_deCOOHase_LysA"/>
</dbReference>
<comment type="cofactor">
    <cofactor evidence="1 5 7 8">
        <name>pyridoxal 5'-phosphate</name>
        <dbReference type="ChEBI" id="CHEBI:597326"/>
    </cofactor>
</comment>
<comment type="catalytic activity">
    <reaction evidence="5 8">
        <text>meso-2,6-diaminopimelate + H(+) = L-lysine + CO2</text>
        <dbReference type="Rhea" id="RHEA:15101"/>
        <dbReference type="ChEBI" id="CHEBI:15378"/>
        <dbReference type="ChEBI" id="CHEBI:16526"/>
        <dbReference type="ChEBI" id="CHEBI:32551"/>
        <dbReference type="ChEBI" id="CHEBI:57791"/>
        <dbReference type="EC" id="4.1.1.20"/>
    </reaction>
</comment>
<evidence type="ECO:0000259" key="10">
    <source>
        <dbReference type="Pfam" id="PF02784"/>
    </source>
</evidence>
<feature type="binding site" evidence="5">
    <location>
        <position position="347"/>
    </location>
    <ligand>
        <name>substrate</name>
    </ligand>
</feature>
<gene>
    <name evidence="5 11" type="primary">lysA</name>
    <name evidence="11" type="ORF">FIL88_00595</name>
</gene>
<evidence type="ECO:0000256" key="4">
    <source>
        <dbReference type="ARBA" id="ARBA00023239"/>
    </source>
</evidence>
<comment type="similarity">
    <text evidence="5">Belongs to the Orn/Lys/Arg decarboxylase class-II family. LysA subfamily.</text>
</comment>
<comment type="pathway">
    <text evidence="5 8">Amino-acid biosynthesis; L-lysine biosynthesis via DAP pathway; L-lysine from DL-2,6-diaminopimelate: step 1/1.</text>
</comment>
<feature type="domain" description="Orn/DAP/Arg decarboxylase 2 N-terminal" evidence="10">
    <location>
        <begin position="36"/>
        <end position="281"/>
    </location>
</feature>
<keyword evidence="5" id="KW-0028">Amino-acid biosynthesis</keyword>
<feature type="binding site" evidence="5">
    <location>
        <position position="375"/>
    </location>
    <ligand>
        <name>substrate</name>
    </ligand>
</feature>
<protein>
    <recommendedName>
        <fullName evidence="5 6">Diaminopimelate decarboxylase</fullName>
        <shortName evidence="5">DAP decarboxylase</shortName>
        <shortName evidence="5">DAPDC</shortName>
        <ecNumber evidence="5 6">4.1.1.20</ecNumber>
    </recommendedName>
</protein>
<keyword evidence="3 5" id="KW-0663">Pyridoxal phosphate</keyword>
<evidence type="ECO:0000256" key="1">
    <source>
        <dbReference type="ARBA" id="ARBA00001933"/>
    </source>
</evidence>
<keyword evidence="12" id="KW-1185">Reference proteome</keyword>
<dbReference type="PANTHER" id="PTHR43727:SF2">
    <property type="entry name" value="GROUP IV DECARBOXYLASE"/>
    <property type="match status" value="1"/>
</dbReference>
<feature type="binding site" evidence="5">
    <location>
        <position position="314"/>
    </location>
    <ligand>
        <name>substrate</name>
    </ligand>
</feature>
<feature type="binding site" evidence="5">
    <location>
        <position position="318"/>
    </location>
    <ligand>
        <name>substrate</name>
    </ligand>
</feature>
<dbReference type="InterPro" id="IPR029066">
    <property type="entry name" value="PLP-binding_barrel"/>
</dbReference>
<dbReference type="PROSITE" id="PS00878">
    <property type="entry name" value="ODR_DC_2_1"/>
    <property type="match status" value="1"/>
</dbReference>
<dbReference type="GO" id="GO:0009089">
    <property type="term" value="P:lysine biosynthetic process via diaminopimelate"/>
    <property type="evidence" value="ECO:0007669"/>
    <property type="project" value="UniProtKB-UniRule"/>
</dbReference>
<comment type="caution">
    <text evidence="11">The sequence shown here is derived from an EMBL/GenBank/DDBJ whole genome shotgun (WGS) entry which is preliminary data.</text>
</comment>
<evidence type="ECO:0000256" key="2">
    <source>
        <dbReference type="ARBA" id="ARBA00022793"/>
    </source>
</evidence>
<keyword evidence="2 5" id="KW-0210">Decarboxylase</keyword>
<dbReference type="CDD" id="cd06828">
    <property type="entry name" value="PLPDE_III_DapDC"/>
    <property type="match status" value="1"/>
</dbReference>
<dbReference type="PROSITE" id="PS00879">
    <property type="entry name" value="ODR_DC_2_2"/>
    <property type="match status" value="1"/>
</dbReference>
<reference evidence="11 12" key="1">
    <citation type="submission" date="2019-06" db="EMBL/GenBank/DDBJ databases">
        <title>A novel species of marine bacteria.</title>
        <authorList>
            <person name="Wang Y."/>
        </authorList>
    </citation>
    <scope>NUCLEOTIDE SEQUENCE [LARGE SCALE GENOMIC DNA]</scope>
    <source>
        <strain evidence="11 12">MA1-10</strain>
    </source>
</reference>
<dbReference type="InterPro" id="IPR009006">
    <property type="entry name" value="Ala_racemase/Decarboxylase_C"/>
</dbReference>
<dbReference type="InterPro" id="IPR000183">
    <property type="entry name" value="Orn/DAP/Arg_de-COase"/>
</dbReference>
<feature type="binding site" evidence="5">
    <location>
        <position position="239"/>
    </location>
    <ligand>
        <name>pyridoxal 5'-phosphate</name>
        <dbReference type="ChEBI" id="CHEBI:597326"/>
    </ligand>
</feature>
<dbReference type="InterPro" id="IPR022643">
    <property type="entry name" value="De-COase2_C"/>
</dbReference>
<evidence type="ECO:0000256" key="3">
    <source>
        <dbReference type="ARBA" id="ARBA00022898"/>
    </source>
</evidence>
<dbReference type="FunFam" id="3.20.20.10:FF:000003">
    <property type="entry name" value="Diaminopimelate decarboxylase"/>
    <property type="match status" value="1"/>
</dbReference>
<evidence type="ECO:0000313" key="12">
    <source>
        <dbReference type="Proteomes" id="UP000315816"/>
    </source>
</evidence>
<dbReference type="InterPro" id="IPR022657">
    <property type="entry name" value="De-COase2_CS"/>
</dbReference>
<dbReference type="AlphaFoldDB" id="A0A545SZN7"/>
<comment type="subunit">
    <text evidence="5">Homodimer.</text>
</comment>
<keyword evidence="5 8" id="KW-0457">Lysine biosynthesis</keyword>
<dbReference type="GO" id="GO:0008836">
    <property type="term" value="F:diaminopimelate decarboxylase activity"/>
    <property type="evidence" value="ECO:0007669"/>
    <property type="project" value="UniProtKB-UniRule"/>
</dbReference>
<dbReference type="Gene3D" id="3.20.20.10">
    <property type="entry name" value="Alanine racemase"/>
    <property type="match status" value="1"/>
</dbReference>
<dbReference type="SUPFAM" id="SSF51419">
    <property type="entry name" value="PLP-binding barrel"/>
    <property type="match status" value="1"/>
</dbReference>
<feature type="binding site" evidence="5">
    <location>
        <begin position="275"/>
        <end position="278"/>
    </location>
    <ligand>
        <name>pyridoxal 5'-phosphate</name>
        <dbReference type="ChEBI" id="CHEBI:597326"/>
    </ligand>
</feature>
<feature type="binding site" evidence="5">
    <location>
        <position position="278"/>
    </location>
    <ligand>
        <name>substrate</name>
    </ligand>
</feature>
<feature type="active site" description="Proton donor" evidence="7">
    <location>
        <position position="346"/>
    </location>
</feature>
<dbReference type="Pfam" id="PF02784">
    <property type="entry name" value="Orn_Arg_deC_N"/>
    <property type="match status" value="1"/>
</dbReference>
<dbReference type="NCBIfam" id="TIGR01048">
    <property type="entry name" value="lysA"/>
    <property type="match status" value="1"/>
</dbReference>
<organism evidence="11 12">
    <name type="scientific">Aliiroseovarius halocynthiae</name>
    <dbReference type="NCBI Taxonomy" id="985055"/>
    <lineage>
        <taxon>Bacteria</taxon>
        <taxon>Pseudomonadati</taxon>
        <taxon>Pseudomonadota</taxon>
        <taxon>Alphaproteobacteria</taxon>
        <taxon>Rhodobacterales</taxon>
        <taxon>Paracoccaceae</taxon>
        <taxon>Aliiroseovarius</taxon>
    </lineage>
</organism>
<feature type="binding site" evidence="5">
    <location>
        <position position="375"/>
    </location>
    <ligand>
        <name>pyridoxal 5'-phosphate</name>
        <dbReference type="ChEBI" id="CHEBI:597326"/>
    </ligand>
</feature>
<evidence type="ECO:0000256" key="7">
    <source>
        <dbReference type="PIRSR" id="PIRSR600183-50"/>
    </source>
</evidence>
<keyword evidence="4 5" id="KW-0456">Lyase</keyword>
<dbReference type="PRINTS" id="PR01181">
    <property type="entry name" value="DAPDCRBXLASE"/>
</dbReference>
<dbReference type="EC" id="4.1.1.20" evidence="5 6"/>
<feature type="modified residue" description="N6-(pyridoxal phosphate)lysine" evidence="5 7">
    <location>
        <position position="60"/>
    </location>
</feature>
<dbReference type="RefSeq" id="WP_142851885.1">
    <property type="nucleotide sequence ID" value="NZ_FXWW01000002.1"/>
</dbReference>
<evidence type="ECO:0000256" key="6">
    <source>
        <dbReference type="NCBIfam" id="TIGR01048"/>
    </source>
</evidence>
<evidence type="ECO:0000256" key="8">
    <source>
        <dbReference type="RuleBase" id="RU003738"/>
    </source>
</evidence>
<name>A0A545SZN7_9RHOB</name>
<dbReference type="Gene3D" id="2.40.37.10">
    <property type="entry name" value="Lyase, Ornithine Decarboxylase, Chain A, domain 1"/>
    <property type="match status" value="1"/>
</dbReference>
<evidence type="ECO:0000259" key="9">
    <source>
        <dbReference type="Pfam" id="PF00278"/>
    </source>
</evidence>